<dbReference type="KEGG" id="span:AWL63_09575"/>
<evidence type="ECO:0000313" key="1">
    <source>
        <dbReference type="EMBL" id="AOH84181.1"/>
    </source>
</evidence>
<reference evidence="1 2" key="1">
    <citation type="submission" date="2016-01" db="EMBL/GenBank/DDBJ databases">
        <title>Complete genome and mega plasmid sequence of Sphingomonas panacis DCY99 elicits systemic resistance in rice to Xanthomonas oryzae.</title>
        <authorList>
            <person name="Kim Y.J."/>
            <person name="Yang D.C."/>
            <person name="Sing P."/>
        </authorList>
    </citation>
    <scope>NUCLEOTIDE SEQUENCE [LARGE SCALE GENOMIC DNA]</scope>
    <source>
        <strain evidence="1 2">DCY99</strain>
    </source>
</reference>
<proteinExistence type="predicted"/>
<protein>
    <submittedName>
        <fullName evidence="1">Uncharacterized protein</fullName>
    </submittedName>
</protein>
<dbReference type="Proteomes" id="UP000094256">
    <property type="component" value="Chromosome"/>
</dbReference>
<dbReference type="OrthoDB" id="7568822at2"/>
<dbReference type="EMBL" id="CP014168">
    <property type="protein sequence ID" value="AOH84181.1"/>
    <property type="molecule type" value="Genomic_DNA"/>
</dbReference>
<gene>
    <name evidence="1" type="ORF">AWL63_09575</name>
</gene>
<dbReference type="STRING" id="1560345.AWL63_09575"/>
<accession>A0A1B3Z9S1</accession>
<dbReference type="RefSeq" id="WP_069204749.1">
    <property type="nucleotide sequence ID" value="NZ_CP014168.1"/>
</dbReference>
<dbReference type="AlphaFoldDB" id="A0A1B3Z9S1"/>
<keyword evidence="2" id="KW-1185">Reference proteome</keyword>
<organism evidence="1 2">
    <name type="scientific">Sphingomonas panacis</name>
    <dbReference type="NCBI Taxonomy" id="1560345"/>
    <lineage>
        <taxon>Bacteria</taxon>
        <taxon>Pseudomonadati</taxon>
        <taxon>Pseudomonadota</taxon>
        <taxon>Alphaproteobacteria</taxon>
        <taxon>Sphingomonadales</taxon>
        <taxon>Sphingomonadaceae</taxon>
        <taxon>Sphingomonas</taxon>
    </lineage>
</organism>
<name>A0A1B3Z9S1_9SPHN</name>
<evidence type="ECO:0000313" key="2">
    <source>
        <dbReference type="Proteomes" id="UP000094256"/>
    </source>
</evidence>
<sequence length="114" mass="11997">MVFPLFLLIAAPDDAAITAYQALTSARPACSRPTGDDVVVCGRRAADRYRAPLIVQDPGDPAHEGALAERERLFARTDNCEEKSIFLVGCGSFGVKATVNGNGAHVAGERALAP</sequence>